<dbReference type="Gene3D" id="3.40.50.1110">
    <property type="entry name" value="SGNH hydrolase"/>
    <property type="match status" value="1"/>
</dbReference>
<dbReference type="InterPro" id="IPR001087">
    <property type="entry name" value="GDSL"/>
</dbReference>
<proteinExistence type="predicted"/>
<dbReference type="Pfam" id="PF00657">
    <property type="entry name" value="Lipase_GDSL"/>
    <property type="match status" value="1"/>
</dbReference>
<sequence length="282" mass="30145">MKGKLRQACMLGLLAVSVGSAAGTAPVKVMALGDSITEGYCIKNASDQSTRNCGTESYTELRGSDVANCRFKEIKERNLGGYRVPFKARALQRGWNFQYLGSRGLGSVGAVAHMGFPGWQIPFLTRCVQNWIFTQGMPDIILLQAGTNDAIKEPYATPASVAATMRELLSKIAELSAGRRPRILLGELLPIHAYRTAPPFDEAGQPAKVAESIRIGYNALLPSLAAEINSNTNLAVTVVKMSEISPADLSDGVHPNPVGYAKMADAWITALTGFAGELSKAD</sequence>
<dbReference type="EMBL" id="JAVIZX010000001">
    <property type="protein sequence ID" value="MDR6212842.1"/>
    <property type="molecule type" value="Genomic_DNA"/>
</dbReference>
<reference evidence="2 3" key="1">
    <citation type="submission" date="2023-08" db="EMBL/GenBank/DDBJ databases">
        <title>Functional and genomic diversity of the sorghum phyllosphere microbiome.</title>
        <authorList>
            <person name="Shade A."/>
        </authorList>
    </citation>
    <scope>NUCLEOTIDE SEQUENCE [LARGE SCALE GENOMIC DNA]</scope>
    <source>
        <strain evidence="2 3">SORGH_AS_0335</strain>
    </source>
</reference>
<dbReference type="InterPro" id="IPR051532">
    <property type="entry name" value="Ester_Hydrolysis_Enzymes"/>
</dbReference>
<protein>
    <submittedName>
        <fullName evidence="2">Lysophospholipase L1-like esterase</fullName>
    </submittedName>
</protein>
<evidence type="ECO:0000313" key="2">
    <source>
        <dbReference type="EMBL" id="MDR6212842.1"/>
    </source>
</evidence>
<accession>A0ABU1I6J4</accession>
<comment type="caution">
    <text evidence="2">The sequence shown here is derived from an EMBL/GenBank/DDBJ whole genome shotgun (WGS) entry which is preliminary data.</text>
</comment>
<dbReference type="SUPFAM" id="SSF52266">
    <property type="entry name" value="SGNH hydrolase"/>
    <property type="match status" value="1"/>
</dbReference>
<gene>
    <name evidence="2" type="ORF">QE399_000531</name>
</gene>
<dbReference type="PANTHER" id="PTHR30383">
    <property type="entry name" value="THIOESTERASE 1/PROTEASE 1/LYSOPHOSPHOLIPASE L1"/>
    <property type="match status" value="1"/>
</dbReference>
<dbReference type="Proteomes" id="UP001267710">
    <property type="component" value="Unassembled WGS sequence"/>
</dbReference>
<keyword evidence="3" id="KW-1185">Reference proteome</keyword>
<feature type="signal peptide" evidence="1">
    <location>
        <begin position="1"/>
        <end position="21"/>
    </location>
</feature>
<evidence type="ECO:0000256" key="1">
    <source>
        <dbReference type="SAM" id="SignalP"/>
    </source>
</evidence>
<feature type="chain" id="PRO_5045332067" evidence="1">
    <location>
        <begin position="22"/>
        <end position="282"/>
    </location>
</feature>
<name>A0ABU1I6J4_9BURK</name>
<dbReference type="PANTHER" id="PTHR30383:SF5">
    <property type="entry name" value="SGNH HYDROLASE-TYPE ESTERASE DOMAIN-CONTAINING PROTEIN"/>
    <property type="match status" value="1"/>
</dbReference>
<dbReference type="InterPro" id="IPR036514">
    <property type="entry name" value="SGNH_hydro_sf"/>
</dbReference>
<organism evidence="2 3">
    <name type="scientific">Paracidovorax wautersii</name>
    <dbReference type="NCBI Taxonomy" id="1177982"/>
    <lineage>
        <taxon>Bacteria</taxon>
        <taxon>Pseudomonadati</taxon>
        <taxon>Pseudomonadota</taxon>
        <taxon>Betaproteobacteria</taxon>
        <taxon>Burkholderiales</taxon>
        <taxon>Comamonadaceae</taxon>
        <taxon>Paracidovorax</taxon>
    </lineage>
</organism>
<evidence type="ECO:0000313" key="3">
    <source>
        <dbReference type="Proteomes" id="UP001267710"/>
    </source>
</evidence>
<keyword evidence="1" id="KW-0732">Signal</keyword>